<dbReference type="Gene3D" id="3.30.420.130">
    <property type="entry name" value="Dinitrogenase iron-molybdenum cofactor biosynthesis domain"/>
    <property type="match status" value="1"/>
</dbReference>
<evidence type="ECO:0000313" key="5">
    <source>
        <dbReference type="EMBL" id="ACQ92286.1"/>
    </source>
</evidence>
<gene>
    <name evidence="5" type="ordered locus">Tola_0657</name>
</gene>
<evidence type="ECO:0000256" key="3">
    <source>
        <dbReference type="SAM" id="MobiDB-lite"/>
    </source>
</evidence>
<feature type="domain" description="Dinitrogenase iron-molybdenum cofactor biosynthesis" evidence="4">
    <location>
        <begin position="28"/>
        <end position="119"/>
    </location>
</feature>
<dbReference type="InterPro" id="IPR036105">
    <property type="entry name" value="DiNase_FeMo-co_biosyn_sf"/>
</dbReference>
<sequence>MIHLQRHLRVSDEHMSHLKVAFASSDMKTVNQHFGSCESLLVYGVEPDGYELLQAAEFQVIEGHLPAKVTSRIDVIDGCFAVYCNAVGEAVFRQLMAHGIRAIRVEAGTTITSLIQALQEQWPQRIPQKQQKKTTSADSLANQLEEAGWDE</sequence>
<reference evidence="6" key="1">
    <citation type="submission" date="2009-05" db="EMBL/GenBank/DDBJ databases">
        <title>Complete sequence of Tolumonas auensis DSM 9187.</title>
        <authorList>
            <consortium name="US DOE Joint Genome Institute"/>
            <person name="Lucas S."/>
            <person name="Copeland A."/>
            <person name="Lapidus A."/>
            <person name="Glavina del Rio T."/>
            <person name="Tice H."/>
            <person name="Bruce D."/>
            <person name="Goodwin L."/>
            <person name="Pitluck S."/>
            <person name="Chertkov O."/>
            <person name="Brettin T."/>
            <person name="Detter J.C."/>
            <person name="Han C."/>
            <person name="Larimer F."/>
            <person name="Land M."/>
            <person name="Hauser L."/>
            <person name="Kyrpides N."/>
            <person name="Mikhailova N."/>
            <person name="Spring S."/>
            <person name="Beller H."/>
        </authorList>
    </citation>
    <scope>NUCLEOTIDE SEQUENCE [LARGE SCALE GENOMIC DNA]</scope>
    <source>
        <strain evidence="6">DSM 9187 / TA4</strain>
    </source>
</reference>
<dbReference type="Proteomes" id="UP000009073">
    <property type="component" value="Chromosome"/>
</dbReference>
<comment type="similarity">
    <text evidence="1">Belongs to the NifX/NifY family.</text>
</comment>
<dbReference type="InterPro" id="IPR051840">
    <property type="entry name" value="NifX/NifY_domain"/>
</dbReference>
<dbReference type="EMBL" id="CP001616">
    <property type="protein sequence ID" value="ACQ92286.1"/>
    <property type="molecule type" value="Genomic_DNA"/>
</dbReference>
<accession>C4LAT2</accession>
<dbReference type="PANTHER" id="PTHR33937">
    <property type="entry name" value="IRON-MOLYBDENUM PROTEIN-RELATED-RELATED"/>
    <property type="match status" value="1"/>
</dbReference>
<dbReference type="InterPro" id="IPR003731">
    <property type="entry name" value="Di-Nase_FeMo-co_biosynth"/>
</dbReference>
<dbReference type="InterPro" id="IPR034169">
    <property type="entry name" value="NifX-like"/>
</dbReference>
<feature type="compositionally biased region" description="Polar residues" evidence="3">
    <location>
        <begin position="126"/>
        <end position="142"/>
    </location>
</feature>
<dbReference type="OrthoDB" id="9797941at2"/>
<keyword evidence="2" id="KW-0535">Nitrogen fixation</keyword>
<dbReference type="AlphaFoldDB" id="C4LAT2"/>
<dbReference type="HOGENOM" id="CLU_104194_3_0_6"/>
<evidence type="ECO:0000313" key="6">
    <source>
        <dbReference type="Proteomes" id="UP000009073"/>
    </source>
</evidence>
<dbReference type="RefSeq" id="WP_012728885.1">
    <property type="nucleotide sequence ID" value="NC_012691.1"/>
</dbReference>
<feature type="region of interest" description="Disordered" evidence="3">
    <location>
        <begin position="126"/>
        <end position="151"/>
    </location>
</feature>
<name>C4LAT2_TOLAT</name>
<proteinExistence type="inferred from homology"/>
<evidence type="ECO:0000256" key="2">
    <source>
        <dbReference type="ARBA" id="ARBA00023231"/>
    </source>
</evidence>
<dbReference type="SUPFAM" id="SSF53146">
    <property type="entry name" value="Nitrogenase accessory factor-like"/>
    <property type="match status" value="1"/>
</dbReference>
<dbReference type="Pfam" id="PF02579">
    <property type="entry name" value="Nitro_FeMo-Co"/>
    <property type="match status" value="1"/>
</dbReference>
<dbReference type="PANTHER" id="PTHR33937:SF1">
    <property type="entry name" value="IRON-MOLIBDENUM COFACTOR PROCESSING PROTEIN"/>
    <property type="match status" value="1"/>
</dbReference>
<protein>
    <submittedName>
        <fullName evidence="5">Dinitrogenase iron-molybdenum cofactor biosynthesis protein</fullName>
    </submittedName>
</protein>
<dbReference type="CDD" id="cd00853">
    <property type="entry name" value="NifX"/>
    <property type="match status" value="1"/>
</dbReference>
<organism evidence="5 6">
    <name type="scientific">Tolumonas auensis (strain DSM 9187 / NBRC 110442 / TA 4)</name>
    <dbReference type="NCBI Taxonomy" id="595494"/>
    <lineage>
        <taxon>Bacteria</taxon>
        <taxon>Pseudomonadati</taxon>
        <taxon>Pseudomonadota</taxon>
        <taxon>Gammaproteobacteria</taxon>
        <taxon>Aeromonadales</taxon>
        <taxon>Aeromonadaceae</taxon>
        <taxon>Tolumonas</taxon>
    </lineage>
</organism>
<keyword evidence="6" id="KW-1185">Reference proteome</keyword>
<dbReference type="STRING" id="595494.Tola_0657"/>
<evidence type="ECO:0000256" key="1">
    <source>
        <dbReference type="ARBA" id="ARBA00010285"/>
    </source>
</evidence>
<evidence type="ECO:0000259" key="4">
    <source>
        <dbReference type="Pfam" id="PF02579"/>
    </source>
</evidence>
<dbReference type="KEGG" id="tau:Tola_0657"/>
<dbReference type="eggNOG" id="COG1433">
    <property type="taxonomic scope" value="Bacteria"/>
</dbReference>
<reference evidence="5 6" key="2">
    <citation type="journal article" date="2011" name="Stand. Genomic Sci.">
        <title>Complete genome sequence of Tolumonas auensis type strain (TA 4).</title>
        <authorList>
            <person name="Chertkov O."/>
            <person name="Copeland A."/>
            <person name="Lucas S."/>
            <person name="Lapidus A."/>
            <person name="Berry K.W."/>
            <person name="Detter J.C."/>
            <person name="Del Rio T.G."/>
            <person name="Hammon N."/>
            <person name="Dalin E."/>
            <person name="Tice H."/>
            <person name="Pitluck S."/>
            <person name="Richardson P."/>
            <person name="Bruce D."/>
            <person name="Goodwin L."/>
            <person name="Han C."/>
            <person name="Tapia R."/>
            <person name="Saunders E."/>
            <person name="Schmutz J."/>
            <person name="Brettin T."/>
            <person name="Larimer F."/>
            <person name="Land M."/>
            <person name="Hauser L."/>
            <person name="Spring S."/>
            <person name="Rohde M."/>
            <person name="Kyrpides N.C."/>
            <person name="Ivanova N."/>
            <person name="Goker M."/>
            <person name="Beller H.R."/>
            <person name="Klenk H.P."/>
            <person name="Woyke T."/>
        </authorList>
    </citation>
    <scope>NUCLEOTIDE SEQUENCE [LARGE SCALE GENOMIC DNA]</scope>
    <source>
        <strain evidence="6">DSM 9187 / TA4</strain>
    </source>
</reference>